<dbReference type="GO" id="GO:0005741">
    <property type="term" value="C:mitochondrial outer membrane"/>
    <property type="evidence" value="ECO:0007669"/>
    <property type="project" value="TreeGrafter"/>
</dbReference>
<evidence type="ECO:0000256" key="2">
    <source>
        <dbReference type="ARBA" id="ARBA00022692"/>
    </source>
</evidence>
<dbReference type="GO" id="GO:0016236">
    <property type="term" value="P:macroautophagy"/>
    <property type="evidence" value="ECO:0007669"/>
    <property type="project" value="TreeGrafter"/>
</dbReference>
<dbReference type="OrthoDB" id="5336366at2759"/>
<dbReference type="Proteomes" id="UP000490939">
    <property type="component" value="Unassembled WGS sequence"/>
</dbReference>
<dbReference type="AlphaFoldDB" id="A0A8H3YWE6"/>
<evidence type="ECO:0000256" key="4">
    <source>
        <dbReference type="ARBA" id="ARBA00023136"/>
    </source>
</evidence>
<evidence type="ECO:0000313" key="10">
    <source>
        <dbReference type="Proteomes" id="UP000433883"/>
    </source>
</evidence>
<keyword evidence="12" id="KW-1185">Reference proteome</keyword>
<evidence type="ECO:0000313" key="8">
    <source>
        <dbReference type="EMBL" id="KAE9979611.1"/>
    </source>
</evidence>
<dbReference type="EMBL" id="WNWS01000115">
    <property type="protein sequence ID" value="KAE9979611.1"/>
    <property type="molecule type" value="Genomic_DNA"/>
</dbReference>
<keyword evidence="4 6" id="KW-0472">Membrane</keyword>
<organism evidence="7 10">
    <name type="scientific">Venturia inaequalis</name>
    <name type="common">Apple scab fungus</name>
    <dbReference type="NCBI Taxonomy" id="5025"/>
    <lineage>
        <taxon>Eukaryota</taxon>
        <taxon>Fungi</taxon>
        <taxon>Dikarya</taxon>
        <taxon>Ascomycota</taxon>
        <taxon>Pezizomycotina</taxon>
        <taxon>Dothideomycetes</taxon>
        <taxon>Pleosporomycetidae</taxon>
        <taxon>Venturiales</taxon>
        <taxon>Venturiaceae</taxon>
        <taxon>Venturia</taxon>
    </lineage>
</organism>
<evidence type="ECO:0000313" key="9">
    <source>
        <dbReference type="EMBL" id="KAE9990005.1"/>
    </source>
</evidence>
<reference evidence="7 10" key="1">
    <citation type="submission" date="2019-11" db="EMBL/GenBank/DDBJ databases">
        <title>Venturia inaequalis Genome Resource.</title>
        <authorList>
            <person name="Lichtner F.J."/>
        </authorList>
    </citation>
    <scope>NUCLEOTIDE SEQUENCE [LARGE SCALE GENOMIC DNA]</scope>
    <source>
        <strain evidence="8 11">120213</strain>
        <strain evidence="7">Bline_iso_100314</strain>
        <strain evidence="9 12">DMI_063113</strain>
    </source>
</reference>
<proteinExistence type="inferred from homology"/>
<evidence type="ECO:0000313" key="7">
    <source>
        <dbReference type="EMBL" id="KAE9976465.1"/>
    </source>
</evidence>
<dbReference type="InterPro" id="IPR051668">
    <property type="entry name" value="ATG33"/>
</dbReference>
<comment type="caution">
    <text evidence="7">The sequence shown here is derived from an EMBL/GenBank/DDBJ whole genome shotgun (WGS) entry which is preliminary data.</text>
</comment>
<dbReference type="Proteomes" id="UP000447873">
    <property type="component" value="Unassembled WGS sequence"/>
</dbReference>
<dbReference type="Proteomes" id="UP000433883">
    <property type="component" value="Unassembled WGS sequence"/>
</dbReference>
<accession>A0A8H3YWE6</accession>
<comment type="similarity">
    <text evidence="5">Belongs to the ATG33 family.</text>
</comment>
<keyword evidence="2 6" id="KW-0812">Transmembrane</keyword>
<sequence>MVRIRICPITAAKFVGTVSLGLLTGVSYTLSTLTLPSLLFLPTAPSAAQTHAYLKSKAKRTQRILSAVAITTLCTAFALSSPRRRHPYLLWTSLVCAAGFVPGVNRLVRNGVSQEDEVEIKGMEESGVIIGSNGSSEDGEEQDLVNGEIVRRGVERGRKVEAVRTGIWGLAFMLGVVGIWGEGA</sequence>
<comment type="subcellular location">
    <subcellularLocation>
        <location evidence="1">Membrane</location>
        <topology evidence="1">Multi-pass membrane protein</topology>
    </subcellularLocation>
</comment>
<evidence type="ECO:0000256" key="5">
    <source>
        <dbReference type="ARBA" id="ARBA00038013"/>
    </source>
</evidence>
<dbReference type="GO" id="GO:0000422">
    <property type="term" value="P:autophagy of mitochondrion"/>
    <property type="evidence" value="ECO:0007669"/>
    <property type="project" value="TreeGrafter"/>
</dbReference>
<dbReference type="EMBL" id="WNWR01000158">
    <property type="protein sequence ID" value="KAE9990005.1"/>
    <property type="molecule type" value="Genomic_DNA"/>
</dbReference>
<feature type="transmembrane region" description="Helical" evidence="6">
    <location>
        <begin position="162"/>
        <end position="181"/>
    </location>
</feature>
<evidence type="ECO:0000256" key="1">
    <source>
        <dbReference type="ARBA" id="ARBA00004141"/>
    </source>
</evidence>
<dbReference type="PANTHER" id="PTHR37278">
    <property type="entry name" value="AUTOPHAGY-RELATED PROTEIN 33-RELATED"/>
    <property type="match status" value="1"/>
</dbReference>
<gene>
    <name evidence="7" type="ORF">BLS_002059</name>
    <name evidence="9" type="ORF">EG327_001973</name>
    <name evidence="8" type="ORF">EG328_000778</name>
</gene>
<keyword evidence="3 6" id="KW-1133">Transmembrane helix</keyword>
<feature type="transmembrane region" description="Helical" evidence="6">
    <location>
        <begin position="64"/>
        <end position="82"/>
    </location>
</feature>
<feature type="transmembrane region" description="Helical" evidence="6">
    <location>
        <begin position="20"/>
        <end position="43"/>
    </location>
</feature>
<evidence type="ECO:0000313" key="12">
    <source>
        <dbReference type="Proteomes" id="UP000490939"/>
    </source>
</evidence>
<evidence type="ECO:0000313" key="11">
    <source>
        <dbReference type="Proteomes" id="UP000447873"/>
    </source>
</evidence>
<dbReference type="PANTHER" id="PTHR37278:SF1">
    <property type="entry name" value="AUTOPHAGY-RELATED PROTEIN 33-RELATED"/>
    <property type="match status" value="1"/>
</dbReference>
<dbReference type="EMBL" id="WNWQ01000153">
    <property type="protein sequence ID" value="KAE9976465.1"/>
    <property type="molecule type" value="Genomic_DNA"/>
</dbReference>
<evidence type="ECO:0000256" key="3">
    <source>
        <dbReference type="ARBA" id="ARBA00022989"/>
    </source>
</evidence>
<protein>
    <submittedName>
        <fullName evidence="7">Uncharacterized protein</fullName>
    </submittedName>
</protein>
<evidence type="ECO:0000256" key="6">
    <source>
        <dbReference type="SAM" id="Phobius"/>
    </source>
</evidence>
<name>A0A8H3YWE6_VENIN</name>